<dbReference type="EMBL" id="CDRZ01000019">
    <property type="protein sequence ID" value="CEO87611.1"/>
    <property type="molecule type" value="Genomic_DNA"/>
</dbReference>
<feature type="domain" description="BRCT" evidence="1">
    <location>
        <begin position="3"/>
        <end position="90"/>
    </location>
</feature>
<dbReference type="AlphaFoldDB" id="A0A0B7MHY5"/>
<dbReference type="InterPro" id="IPR001357">
    <property type="entry name" value="BRCT_dom"/>
</dbReference>
<accession>A0A0B7MHY5</accession>
<gene>
    <name evidence="2" type="ORF">SSCH_1150022</name>
</gene>
<sequence>MLARHLVFSGKNVVFTGTLISMTRQHAAQMVVNNGGSVSSNVTKRTDCLVMGVQDFSRFVDGKQSRKTKRAKELIEQGYLLEIIDESQFLRMLSLEEEDGQNYNITELLSIFQKGPE</sequence>
<protein>
    <recommendedName>
        <fullName evidence="1">BRCT domain-containing protein</fullName>
    </recommendedName>
</protein>
<dbReference type="SMART" id="SM00292">
    <property type="entry name" value="BRCT"/>
    <property type="match status" value="1"/>
</dbReference>
<dbReference type="Pfam" id="PF00533">
    <property type="entry name" value="BRCT"/>
    <property type="match status" value="1"/>
</dbReference>
<dbReference type="InterPro" id="IPR036420">
    <property type="entry name" value="BRCT_dom_sf"/>
</dbReference>
<evidence type="ECO:0000313" key="3">
    <source>
        <dbReference type="Proteomes" id="UP000046155"/>
    </source>
</evidence>
<name>A0A0B7MHY5_9FIRM</name>
<dbReference type="Proteomes" id="UP000046155">
    <property type="component" value="Unassembled WGS sequence"/>
</dbReference>
<dbReference type="PROSITE" id="PS50172">
    <property type="entry name" value="BRCT"/>
    <property type="match status" value="1"/>
</dbReference>
<dbReference type="Gene3D" id="3.40.50.10190">
    <property type="entry name" value="BRCT domain"/>
    <property type="match status" value="1"/>
</dbReference>
<dbReference type="CDD" id="cd17748">
    <property type="entry name" value="BRCT_DNA_ligase_like"/>
    <property type="match status" value="1"/>
</dbReference>
<dbReference type="SUPFAM" id="SSF52113">
    <property type="entry name" value="BRCT domain"/>
    <property type="match status" value="1"/>
</dbReference>
<evidence type="ECO:0000259" key="1">
    <source>
        <dbReference type="PROSITE" id="PS50172"/>
    </source>
</evidence>
<keyword evidence="3" id="KW-1185">Reference proteome</keyword>
<reference evidence="3" key="1">
    <citation type="submission" date="2015-01" db="EMBL/GenBank/DDBJ databases">
        <authorList>
            <person name="Manzoor Shahid"/>
            <person name="Zubair Saima"/>
        </authorList>
    </citation>
    <scope>NUCLEOTIDE SEQUENCE [LARGE SCALE GENOMIC DNA]</scope>
    <source>
        <strain evidence="3">Sp3</strain>
    </source>
</reference>
<proteinExistence type="predicted"/>
<organism evidence="2 3">
    <name type="scientific">Syntrophaceticus schinkii</name>
    <dbReference type="NCBI Taxonomy" id="499207"/>
    <lineage>
        <taxon>Bacteria</taxon>
        <taxon>Bacillati</taxon>
        <taxon>Bacillota</taxon>
        <taxon>Clostridia</taxon>
        <taxon>Thermoanaerobacterales</taxon>
        <taxon>Thermoanaerobacterales Family III. Incertae Sedis</taxon>
        <taxon>Syntrophaceticus</taxon>
    </lineage>
</organism>
<evidence type="ECO:0000313" key="2">
    <source>
        <dbReference type="EMBL" id="CEO87611.1"/>
    </source>
</evidence>